<dbReference type="AlphaFoldDB" id="A0AAV4FXQ6"/>
<dbReference type="Proteomes" id="UP000762676">
    <property type="component" value="Unassembled WGS sequence"/>
</dbReference>
<evidence type="ECO:0000313" key="2">
    <source>
        <dbReference type="Proteomes" id="UP000762676"/>
    </source>
</evidence>
<dbReference type="EMBL" id="BMAT01011722">
    <property type="protein sequence ID" value="GFR77889.1"/>
    <property type="molecule type" value="Genomic_DNA"/>
</dbReference>
<accession>A0AAV4FXQ6</accession>
<sequence>MQSQDSYIFPPADADQKTPKQSQLIFKKLQYSSLLAAQLQTSHQHFKTTVFRQVPILQKSGLRKVWIKCFSKTNATRVVVGNRTRNHQITSPTRKPLIHTDVYKDNKNVDKSGFAR</sequence>
<gene>
    <name evidence="1" type="ORF">ElyMa_005835700</name>
</gene>
<comment type="caution">
    <text evidence="1">The sequence shown here is derived from an EMBL/GenBank/DDBJ whole genome shotgun (WGS) entry which is preliminary data.</text>
</comment>
<keyword evidence="2" id="KW-1185">Reference proteome</keyword>
<proteinExistence type="predicted"/>
<evidence type="ECO:0000313" key="1">
    <source>
        <dbReference type="EMBL" id="GFR77889.1"/>
    </source>
</evidence>
<organism evidence="1 2">
    <name type="scientific">Elysia marginata</name>
    <dbReference type="NCBI Taxonomy" id="1093978"/>
    <lineage>
        <taxon>Eukaryota</taxon>
        <taxon>Metazoa</taxon>
        <taxon>Spiralia</taxon>
        <taxon>Lophotrochozoa</taxon>
        <taxon>Mollusca</taxon>
        <taxon>Gastropoda</taxon>
        <taxon>Heterobranchia</taxon>
        <taxon>Euthyneura</taxon>
        <taxon>Panpulmonata</taxon>
        <taxon>Sacoglossa</taxon>
        <taxon>Placobranchoidea</taxon>
        <taxon>Plakobranchidae</taxon>
        <taxon>Elysia</taxon>
    </lineage>
</organism>
<name>A0AAV4FXQ6_9GAST</name>
<protein>
    <submittedName>
        <fullName evidence="1">Uncharacterized protein</fullName>
    </submittedName>
</protein>
<reference evidence="1 2" key="1">
    <citation type="journal article" date="2021" name="Elife">
        <title>Chloroplast acquisition without the gene transfer in kleptoplastic sea slugs, Plakobranchus ocellatus.</title>
        <authorList>
            <person name="Maeda T."/>
            <person name="Takahashi S."/>
            <person name="Yoshida T."/>
            <person name="Shimamura S."/>
            <person name="Takaki Y."/>
            <person name="Nagai Y."/>
            <person name="Toyoda A."/>
            <person name="Suzuki Y."/>
            <person name="Arimoto A."/>
            <person name="Ishii H."/>
            <person name="Satoh N."/>
            <person name="Nishiyama T."/>
            <person name="Hasebe M."/>
            <person name="Maruyama T."/>
            <person name="Minagawa J."/>
            <person name="Obokata J."/>
            <person name="Shigenobu S."/>
        </authorList>
    </citation>
    <scope>NUCLEOTIDE SEQUENCE [LARGE SCALE GENOMIC DNA]</scope>
</reference>